<comment type="caution">
    <text evidence="2">The sequence shown here is derived from an EMBL/GenBank/DDBJ whole genome shotgun (WGS) entry which is preliminary data.</text>
</comment>
<evidence type="ECO:0000313" key="2">
    <source>
        <dbReference type="EMBL" id="KAL3273868.1"/>
    </source>
</evidence>
<protein>
    <submittedName>
        <fullName evidence="2">Uncharacterized protein</fullName>
    </submittedName>
</protein>
<evidence type="ECO:0000313" key="3">
    <source>
        <dbReference type="Proteomes" id="UP001516400"/>
    </source>
</evidence>
<reference evidence="2 3" key="1">
    <citation type="journal article" date="2021" name="BMC Biol.">
        <title>Horizontally acquired antibacterial genes associated with adaptive radiation of ladybird beetles.</title>
        <authorList>
            <person name="Li H.S."/>
            <person name="Tang X.F."/>
            <person name="Huang Y.H."/>
            <person name="Xu Z.Y."/>
            <person name="Chen M.L."/>
            <person name="Du X.Y."/>
            <person name="Qiu B.Y."/>
            <person name="Chen P.T."/>
            <person name="Zhang W."/>
            <person name="Slipinski A."/>
            <person name="Escalona H.E."/>
            <person name="Waterhouse R.M."/>
            <person name="Zwick A."/>
            <person name="Pang H."/>
        </authorList>
    </citation>
    <scope>NUCLEOTIDE SEQUENCE [LARGE SCALE GENOMIC DNA]</scope>
    <source>
        <strain evidence="2">SYSU2018</strain>
    </source>
</reference>
<dbReference type="Proteomes" id="UP001516400">
    <property type="component" value="Unassembled WGS sequence"/>
</dbReference>
<gene>
    <name evidence="2" type="ORF">HHI36_015294</name>
</gene>
<name>A0ABD2N562_9CUCU</name>
<organism evidence="2 3">
    <name type="scientific">Cryptolaemus montrouzieri</name>
    <dbReference type="NCBI Taxonomy" id="559131"/>
    <lineage>
        <taxon>Eukaryota</taxon>
        <taxon>Metazoa</taxon>
        <taxon>Ecdysozoa</taxon>
        <taxon>Arthropoda</taxon>
        <taxon>Hexapoda</taxon>
        <taxon>Insecta</taxon>
        <taxon>Pterygota</taxon>
        <taxon>Neoptera</taxon>
        <taxon>Endopterygota</taxon>
        <taxon>Coleoptera</taxon>
        <taxon>Polyphaga</taxon>
        <taxon>Cucujiformia</taxon>
        <taxon>Coccinelloidea</taxon>
        <taxon>Coccinellidae</taxon>
        <taxon>Scymninae</taxon>
        <taxon>Scymnini</taxon>
        <taxon>Cryptolaemus</taxon>
    </lineage>
</organism>
<dbReference type="EMBL" id="JABFTP020000062">
    <property type="protein sequence ID" value="KAL3273868.1"/>
    <property type="molecule type" value="Genomic_DNA"/>
</dbReference>
<feature type="transmembrane region" description="Helical" evidence="1">
    <location>
        <begin position="12"/>
        <end position="36"/>
    </location>
</feature>
<dbReference type="Gene3D" id="1.10.287.70">
    <property type="match status" value="1"/>
</dbReference>
<accession>A0ABD2N562</accession>
<keyword evidence="3" id="KW-1185">Reference proteome</keyword>
<keyword evidence="1" id="KW-1133">Transmembrane helix</keyword>
<keyword evidence="1" id="KW-0472">Membrane</keyword>
<proteinExistence type="predicted"/>
<dbReference type="AlphaFoldDB" id="A0ABD2N562"/>
<sequence length="82" mass="8797">MEEGGNSRSTTMGVLCGRTGLLIIMTGYAVFGALIFKAIESSESTNATPIVVQKSREDCLKELWLITALGSERGDLSSKLRS</sequence>
<evidence type="ECO:0000256" key="1">
    <source>
        <dbReference type="SAM" id="Phobius"/>
    </source>
</evidence>
<keyword evidence="1" id="KW-0812">Transmembrane</keyword>